<name>V8NSS8_OPHHA</name>
<sequence length="66" mass="7217">MMHPLQLPLHLKCMGYSHIPLMSTQQQRKEGKGKGGGRMEGREAGGNEVVKEGRNQKEGGKGEGKE</sequence>
<dbReference type="EMBL" id="AZIM01002031">
    <property type="protein sequence ID" value="ETE64981.1"/>
    <property type="molecule type" value="Genomic_DNA"/>
</dbReference>
<evidence type="ECO:0000313" key="3">
    <source>
        <dbReference type="Proteomes" id="UP000018936"/>
    </source>
</evidence>
<reference evidence="2 3" key="1">
    <citation type="journal article" date="2013" name="Proc. Natl. Acad. Sci. U.S.A.">
        <title>The king cobra genome reveals dynamic gene evolution and adaptation in the snake venom system.</title>
        <authorList>
            <person name="Vonk F.J."/>
            <person name="Casewell N.R."/>
            <person name="Henkel C.V."/>
            <person name="Heimberg A.M."/>
            <person name="Jansen H.J."/>
            <person name="McCleary R.J."/>
            <person name="Kerkkamp H.M."/>
            <person name="Vos R.A."/>
            <person name="Guerreiro I."/>
            <person name="Calvete J.J."/>
            <person name="Wuster W."/>
            <person name="Woods A.E."/>
            <person name="Logan J.M."/>
            <person name="Harrison R.A."/>
            <person name="Castoe T.A."/>
            <person name="de Koning A.P."/>
            <person name="Pollock D.D."/>
            <person name="Yandell M."/>
            <person name="Calderon D."/>
            <person name="Renjifo C."/>
            <person name="Currier R.B."/>
            <person name="Salgado D."/>
            <person name="Pla D."/>
            <person name="Sanz L."/>
            <person name="Hyder A.S."/>
            <person name="Ribeiro J.M."/>
            <person name="Arntzen J.W."/>
            <person name="van den Thillart G.E."/>
            <person name="Boetzer M."/>
            <person name="Pirovano W."/>
            <person name="Dirks R.P."/>
            <person name="Spaink H.P."/>
            <person name="Duboule D."/>
            <person name="McGlinn E."/>
            <person name="Kini R.M."/>
            <person name="Richardson M.K."/>
        </authorList>
    </citation>
    <scope>NUCLEOTIDE SEQUENCE</scope>
    <source>
        <tissue evidence="2">Blood</tissue>
    </source>
</reference>
<dbReference type="Proteomes" id="UP000018936">
    <property type="component" value="Unassembled WGS sequence"/>
</dbReference>
<organism evidence="2 3">
    <name type="scientific">Ophiophagus hannah</name>
    <name type="common">King cobra</name>
    <name type="synonym">Naja hannah</name>
    <dbReference type="NCBI Taxonomy" id="8665"/>
    <lineage>
        <taxon>Eukaryota</taxon>
        <taxon>Metazoa</taxon>
        <taxon>Chordata</taxon>
        <taxon>Craniata</taxon>
        <taxon>Vertebrata</taxon>
        <taxon>Euteleostomi</taxon>
        <taxon>Lepidosauria</taxon>
        <taxon>Squamata</taxon>
        <taxon>Bifurcata</taxon>
        <taxon>Unidentata</taxon>
        <taxon>Episquamata</taxon>
        <taxon>Toxicofera</taxon>
        <taxon>Serpentes</taxon>
        <taxon>Colubroidea</taxon>
        <taxon>Elapidae</taxon>
        <taxon>Elapinae</taxon>
        <taxon>Ophiophagus</taxon>
    </lineage>
</organism>
<evidence type="ECO:0000256" key="1">
    <source>
        <dbReference type="SAM" id="MobiDB-lite"/>
    </source>
</evidence>
<accession>V8NSS8</accession>
<gene>
    <name evidence="2" type="ORF">L345_09251</name>
</gene>
<proteinExistence type="predicted"/>
<comment type="caution">
    <text evidence="2">The sequence shown here is derived from an EMBL/GenBank/DDBJ whole genome shotgun (WGS) entry which is preliminary data.</text>
</comment>
<protein>
    <submittedName>
        <fullName evidence="2">Uncharacterized protein</fullName>
    </submittedName>
</protein>
<keyword evidence="3" id="KW-1185">Reference proteome</keyword>
<dbReference type="AlphaFoldDB" id="V8NSS8"/>
<evidence type="ECO:0000313" key="2">
    <source>
        <dbReference type="EMBL" id="ETE64981.1"/>
    </source>
</evidence>
<feature type="non-terminal residue" evidence="2">
    <location>
        <position position="1"/>
    </location>
</feature>
<feature type="compositionally biased region" description="Basic and acidic residues" evidence="1">
    <location>
        <begin position="27"/>
        <end position="66"/>
    </location>
</feature>
<feature type="region of interest" description="Disordered" evidence="1">
    <location>
        <begin position="22"/>
        <end position="66"/>
    </location>
</feature>